<sequence length="143" mass="15165">MFQRTSKTSSKVRTRGFESVRKVNPMSQIAFSAPAAPLAPLRLTARGRLVLLALPLLMIVTVATLIIGAWLAPASASQTHLTGPGTGLEEVTVMEGDSLWGLAREFAPSQDTREVVSRIASLNADTGVLKPGQTLIVPSDAQD</sequence>
<protein>
    <submittedName>
        <fullName evidence="3">LysM peptidoglycan-binding domain-containing protein</fullName>
    </submittedName>
</protein>
<dbReference type="InterPro" id="IPR036779">
    <property type="entry name" value="LysM_dom_sf"/>
</dbReference>
<dbReference type="Gene3D" id="3.10.350.10">
    <property type="entry name" value="LysM domain"/>
    <property type="match status" value="1"/>
</dbReference>
<dbReference type="AlphaFoldDB" id="A0A399J7L4"/>
<evidence type="ECO:0000313" key="3">
    <source>
        <dbReference type="EMBL" id="RII41488.1"/>
    </source>
</evidence>
<keyword evidence="4" id="KW-1185">Reference proteome</keyword>
<feature type="domain" description="LysM" evidence="2">
    <location>
        <begin position="89"/>
        <end position="137"/>
    </location>
</feature>
<keyword evidence="1" id="KW-0472">Membrane</keyword>
<keyword evidence="1" id="KW-1133">Transmembrane helix</keyword>
<evidence type="ECO:0000256" key="1">
    <source>
        <dbReference type="SAM" id="Phobius"/>
    </source>
</evidence>
<dbReference type="SMART" id="SM00257">
    <property type="entry name" value="LysM"/>
    <property type="match status" value="1"/>
</dbReference>
<reference evidence="3 4" key="1">
    <citation type="submission" date="2018-07" db="EMBL/GenBank/DDBJ databases">
        <title>Arthrobacter sp. nov., isolated from raw cow's milk with high bacterial count.</title>
        <authorList>
            <person name="Hahne J."/>
            <person name="Isele D."/>
            <person name="Lipski A."/>
        </authorList>
    </citation>
    <scope>NUCLEOTIDE SEQUENCE [LARGE SCALE GENOMIC DNA]</scope>
    <source>
        <strain evidence="3 4">JZ R-35</strain>
    </source>
</reference>
<evidence type="ECO:0000313" key="4">
    <source>
        <dbReference type="Proteomes" id="UP000265419"/>
    </source>
</evidence>
<dbReference type="Pfam" id="PF01476">
    <property type="entry name" value="LysM"/>
    <property type="match status" value="1"/>
</dbReference>
<dbReference type="InterPro" id="IPR018392">
    <property type="entry name" value="LysM"/>
</dbReference>
<comment type="caution">
    <text evidence="3">The sequence shown here is derived from an EMBL/GenBank/DDBJ whole genome shotgun (WGS) entry which is preliminary data.</text>
</comment>
<dbReference type="PROSITE" id="PS51782">
    <property type="entry name" value="LYSM"/>
    <property type="match status" value="1"/>
</dbReference>
<dbReference type="CDD" id="cd00118">
    <property type="entry name" value="LysM"/>
    <property type="match status" value="1"/>
</dbReference>
<dbReference type="EMBL" id="QQXK01000026">
    <property type="protein sequence ID" value="RII41488.1"/>
    <property type="molecule type" value="Genomic_DNA"/>
</dbReference>
<feature type="transmembrane region" description="Helical" evidence="1">
    <location>
        <begin position="49"/>
        <end position="72"/>
    </location>
</feature>
<gene>
    <name evidence="3" type="ORF">DWB68_12220</name>
</gene>
<organism evidence="3 4">
    <name type="scientific">Galactobacter valiniphilus</name>
    <dbReference type="NCBI Taxonomy" id="2676122"/>
    <lineage>
        <taxon>Bacteria</taxon>
        <taxon>Bacillati</taxon>
        <taxon>Actinomycetota</taxon>
        <taxon>Actinomycetes</taxon>
        <taxon>Micrococcales</taxon>
        <taxon>Micrococcaceae</taxon>
        <taxon>Galactobacter</taxon>
    </lineage>
</organism>
<name>A0A399J7L4_9MICC</name>
<evidence type="ECO:0000259" key="2">
    <source>
        <dbReference type="PROSITE" id="PS51782"/>
    </source>
</evidence>
<keyword evidence="1" id="KW-0812">Transmembrane</keyword>
<proteinExistence type="predicted"/>
<accession>A0A399J7L4</accession>
<dbReference type="Proteomes" id="UP000265419">
    <property type="component" value="Unassembled WGS sequence"/>
</dbReference>